<dbReference type="KEGG" id="cvr:CHLNCDRAFT_58871"/>
<dbReference type="GeneID" id="17351847"/>
<gene>
    <name evidence="2" type="ORF">CHLNCDRAFT_58871</name>
</gene>
<dbReference type="OrthoDB" id="509832at2759"/>
<feature type="chain" id="PRO_5003156137" evidence="1">
    <location>
        <begin position="22"/>
        <end position="307"/>
    </location>
</feature>
<dbReference type="InParanoid" id="E1ZNW8"/>
<name>E1ZNW8_CHLVA</name>
<organism evidence="3">
    <name type="scientific">Chlorella variabilis</name>
    <name type="common">Green alga</name>
    <dbReference type="NCBI Taxonomy" id="554065"/>
    <lineage>
        <taxon>Eukaryota</taxon>
        <taxon>Viridiplantae</taxon>
        <taxon>Chlorophyta</taxon>
        <taxon>core chlorophytes</taxon>
        <taxon>Trebouxiophyceae</taxon>
        <taxon>Chlorellales</taxon>
        <taxon>Chlorellaceae</taxon>
        <taxon>Chlorella clade</taxon>
        <taxon>Chlorella</taxon>
    </lineage>
</organism>
<evidence type="ECO:0000256" key="1">
    <source>
        <dbReference type="SAM" id="SignalP"/>
    </source>
</evidence>
<keyword evidence="3" id="KW-1185">Reference proteome</keyword>
<evidence type="ECO:0000313" key="2">
    <source>
        <dbReference type="EMBL" id="EFN52512.1"/>
    </source>
</evidence>
<feature type="signal peptide" evidence="1">
    <location>
        <begin position="1"/>
        <end position="21"/>
    </location>
</feature>
<dbReference type="Proteomes" id="UP000008141">
    <property type="component" value="Unassembled WGS sequence"/>
</dbReference>
<keyword evidence="1" id="KW-0732">Signal</keyword>
<dbReference type="RefSeq" id="XP_005844614.1">
    <property type="nucleotide sequence ID" value="XM_005844552.1"/>
</dbReference>
<evidence type="ECO:0000313" key="3">
    <source>
        <dbReference type="Proteomes" id="UP000008141"/>
    </source>
</evidence>
<proteinExistence type="predicted"/>
<dbReference type="AlphaFoldDB" id="E1ZNW8"/>
<dbReference type="EMBL" id="GL433856">
    <property type="protein sequence ID" value="EFN52512.1"/>
    <property type="molecule type" value="Genomic_DNA"/>
</dbReference>
<accession>E1ZNW8</accession>
<protein>
    <submittedName>
        <fullName evidence="2">Expressed protein</fullName>
    </submittedName>
</protein>
<sequence length="307" mass="33486">MSASMRTRLLALSCLLACAMAQSMPWDFADIGTGVPMAANCTPSGSGMPAQWIEMTDLLNFTQYEADALSSDVPDPLPFPYSLTAADTRAPGWLQTCIARSPTAPEDCQGEECNVYIEEWDIEWLEFALLNCFGSYPTPDAVNFFTNPTPPPGNVALTVTQTCKNYYYGPSDEWDFFYSVTDEWGNKWALQWGNKWALQTVHSNDTTEAEFDANIGSVVWPEGWVAEKVPLTETVEMVPFAVGNACYALIIKDSNFNSWHLYTYPEGGVTSGDTLFGAIGKGCQCLDAQYTLEGMGGAPSSAPSPAP</sequence>
<reference evidence="2 3" key="1">
    <citation type="journal article" date="2010" name="Plant Cell">
        <title>The Chlorella variabilis NC64A genome reveals adaptation to photosymbiosis, coevolution with viruses, and cryptic sex.</title>
        <authorList>
            <person name="Blanc G."/>
            <person name="Duncan G."/>
            <person name="Agarkova I."/>
            <person name="Borodovsky M."/>
            <person name="Gurnon J."/>
            <person name="Kuo A."/>
            <person name="Lindquist E."/>
            <person name="Lucas S."/>
            <person name="Pangilinan J."/>
            <person name="Polle J."/>
            <person name="Salamov A."/>
            <person name="Terry A."/>
            <person name="Yamada T."/>
            <person name="Dunigan D.D."/>
            <person name="Grigoriev I.V."/>
            <person name="Claverie J.M."/>
            <person name="Van Etten J.L."/>
        </authorList>
    </citation>
    <scope>NUCLEOTIDE SEQUENCE [LARGE SCALE GENOMIC DNA]</scope>
    <source>
        <strain evidence="2 3">NC64A</strain>
    </source>
</reference>